<feature type="domain" description="Bacterial surface antigen (D15)" evidence="5">
    <location>
        <begin position="405"/>
        <end position="701"/>
    </location>
</feature>
<evidence type="ECO:0000256" key="1">
    <source>
        <dbReference type="ARBA" id="ARBA00004370"/>
    </source>
</evidence>
<accession>A0ABT1XUG8</accession>
<feature type="region of interest" description="Disordered" evidence="4">
    <location>
        <begin position="1"/>
        <end position="60"/>
    </location>
</feature>
<dbReference type="Pfam" id="PF01103">
    <property type="entry name" value="Omp85"/>
    <property type="match status" value="1"/>
</dbReference>
<evidence type="ECO:0000313" key="7">
    <source>
        <dbReference type="Proteomes" id="UP001206067"/>
    </source>
</evidence>
<protein>
    <submittedName>
        <fullName evidence="6">BamA/TamA family outer membrane protein</fullName>
    </submittedName>
</protein>
<evidence type="ECO:0000256" key="2">
    <source>
        <dbReference type="ARBA" id="ARBA00022452"/>
    </source>
</evidence>
<dbReference type="RefSeq" id="WP_257596735.1">
    <property type="nucleotide sequence ID" value="NZ_JANKHH010000007.1"/>
</dbReference>
<reference evidence="6 7" key="1">
    <citation type="submission" date="2022-08" db="EMBL/GenBank/DDBJ databases">
        <title>Polyphasic taxonomy analysis of Qipengyuania sp.RS5-5.</title>
        <authorList>
            <person name="Xamxidin M."/>
            <person name="Wu M."/>
        </authorList>
    </citation>
    <scope>NUCLEOTIDE SEQUENCE [LARGE SCALE GENOMIC DNA]</scope>
    <source>
        <strain evidence="6 7">RS5-5</strain>
    </source>
</reference>
<evidence type="ECO:0000256" key="4">
    <source>
        <dbReference type="SAM" id="MobiDB-lite"/>
    </source>
</evidence>
<sequence length="701" mass="75074">MAAPLAAQAQSADPTLEDLIPDSAVEDPEAWAAQFDGSPPAADEVADPAADLTELDPDAPMDELADMDLDWPDEVELPPFEPPAADPDAQMALEAVPLLPMLPDSELIEVNSQLVLALPQDTEFFPERDAFVDRFDGLSTIEALENGDSNAAQLAARARADEELLIELLRVYGYYDSQVIRSVGGMETGEPDADGGPVVRFDVVPGVRYRFGQIDLGELSTAPDGPALRETFAIETGDPLSSDRIVEQQFALDQALGETGYPFAEIDAPELLIDHRETRGDLTMAVRPKGKYVIAGVNSNLPDFLSGEHLETIGRFETGDIYQRSLELDLRRAVTATGLVSSVTVTPREVAPPTSGTPGEVVLDVAMTQAKLRTVAGAIGYGSEEGFRVEASWEHRNLFPPEGALKVRGILGTREQLGGVSFKRNNFGGRDKVLTIDAYASAVDTEAYDARTVALRGSYERLSNLLFQKPFSWALGAEILATDERNRVIGGIPRPRQTYFVGSVFGRAMIDTTDSLLDPQRGFRLTGFVAPEVSRSAGSSDYYVRLQADASSYQLVGDDIVLAGRLRAATIQGAPIDRIAPSRRLYAGGGGSIRGYGYQAVGPRNDLGEPTGGGSLVEASIEARIGTGFFDGALSVVPFLDAGSVSLGSTPDFRFISYGAGVGVRYETGFGPIRVDVGVPLNRNPLFDSPVAVYVSLGQAF</sequence>
<dbReference type="Gene3D" id="3.10.20.310">
    <property type="entry name" value="membrane protein fhac"/>
    <property type="match status" value="1"/>
</dbReference>
<dbReference type="PANTHER" id="PTHR12815">
    <property type="entry name" value="SORTING AND ASSEMBLY MACHINERY SAMM50 PROTEIN FAMILY MEMBER"/>
    <property type="match status" value="1"/>
</dbReference>
<feature type="compositionally biased region" description="Low complexity" evidence="4">
    <location>
        <begin position="1"/>
        <end position="12"/>
    </location>
</feature>
<comment type="subcellular location">
    <subcellularLocation>
        <location evidence="1">Membrane</location>
    </subcellularLocation>
</comment>
<dbReference type="EMBL" id="JANKHH010000007">
    <property type="protein sequence ID" value="MCR2834884.1"/>
    <property type="molecule type" value="Genomic_DNA"/>
</dbReference>
<evidence type="ECO:0000313" key="6">
    <source>
        <dbReference type="EMBL" id="MCR2834884.1"/>
    </source>
</evidence>
<dbReference type="InterPro" id="IPR000184">
    <property type="entry name" value="Bac_surfAg_D15"/>
</dbReference>
<organism evidence="6 7">
    <name type="scientific">Parerythrobacter lacustris</name>
    <dbReference type="NCBI Taxonomy" id="2969984"/>
    <lineage>
        <taxon>Bacteria</taxon>
        <taxon>Pseudomonadati</taxon>
        <taxon>Pseudomonadota</taxon>
        <taxon>Alphaproteobacteria</taxon>
        <taxon>Sphingomonadales</taxon>
        <taxon>Erythrobacteraceae</taxon>
        <taxon>Parerythrobacter</taxon>
    </lineage>
</organism>
<evidence type="ECO:0000256" key="3">
    <source>
        <dbReference type="ARBA" id="ARBA00023136"/>
    </source>
</evidence>
<dbReference type="Gene3D" id="2.40.160.50">
    <property type="entry name" value="membrane protein fhac: a member of the omp85/tpsb transporter family"/>
    <property type="match status" value="1"/>
</dbReference>
<keyword evidence="2" id="KW-1134">Transmembrane beta strand</keyword>
<keyword evidence="2" id="KW-0812">Transmembrane</keyword>
<keyword evidence="7" id="KW-1185">Reference proteome</keyword>
<feature type="compositionally biased region" description="Acidic residues" evidence="4">
    <location>
        <begin position="15"/>
        <end position="29"/>
    </location>
</feature>
<name>A0ABT1XUG8_9SPHN</name>
<dbReference type="PANTHER" id="PTHR12815:SF42">
    <property type="entry name" value="BACTERIAL SURFACE ANTIGEN (D15) DOMAIN-CONTAINING PROTEIN"/>
    <property type="match status" value="1"/>
</dbReference>
<dbReference type="InterPro" id="IPR039910">
    <property type="entry name" value="D15-like"/>
</dbReference>
<dbReference type="Proteomes" id="UP001206067">
    <property type="component" value="Unassembled WGS sequence"/>
</dbReference>
<gene>
    <name evidence="6" type="ORF">NSO95_13115</name>
</gene>
<feature type="compositionally biased region" description="Low complexity" evidence="4">
    <location>
        <begin position="39"/>
        <end position="51"/>
    </location>
</feature>
<keyword evidence="3" id="KW-0472">Membrane</keyword>
<proteinExistence type="predicted"/>
<evidence type="ECO:0000259" key="5">
    <source>
        <dbReference type="Pfam" id="PF01103"/>
    </source>
</evidence>
<comment type="caution">
    <text evidence="6">The sequence shown here is derived from an EMBL/GenBank/DDBJ whole genome shotgun (WGS) entry which is preliminary data.</text>
</comment>